<organism evidence="1 2">
    <name type="scientific">Cyanobacterium aponinum 0216</name>
    <dbReference type="NCBI Taxonomy" id="2676140"/>
    <lineage>
        <taxon>Bacteria</taxon>
        <taxon>Bacillati</taxon>
        <taxon>Cyanobacteriota</taxon>
        <taxon>Cyanophyceae</taxon>
        <taxon>Oscillatoriophycideae</taxon>
        <taxon>Chroococcales</taxon>
        <taxon>Geminocystaceae</taxon>
        <taxon>Cyanobacterium</taxon>
    </lineage>
</organism>
<dbReference type="EMBL" id="WMIA01000009">
    <property type="protein sequence ID" value="MTF39087.1"/>
    <property type="molecule type" value="Genomic_DNA"/>
</dbReference>
<name>A0A844GRH5_9CHRO</name>
<dbReference type="AlphaFoldDB" id="A0A844GRH5"/>
<dbReference type="RefSeq" id="WP_155083831.1">
    <property type="nucleotide sequence ID" value="NZ_WMIA01000009.1"/>
</dbReference>
<protein>
    <submittedName>
        <fullName evidence="1">Uncharacterized protein</fullName>
    </submittedName>
</protein>
<accession>A0A844GRH5</accession>
<reference evidence="1 2" key="1">
    <citation type="submission" date="2019-11" db="EMBL/GenBank/DDBJ databases">
        <title>Isolation of a new High Light Tolerant Cyanobacteria.</title>
        <authorList>
            <person name="Dobson Z."/>
            <person name="Vaughn N."/>
            <person name="Vaughn M."/>
            <person name="Fromme P."/>
            <person name="Mazor Y."/>
        </authorList>
    </citation>
    <scope>NUCLEOTIDE SEQUENCE [LARGE SCALE GENOMIC DNA]</scope>
    <source>
        <strain evidence="1 2">0216</strain>
    </source>
</reference>
<evidence type="ECO:0000313" key="2">
    <source>
        <dbReference type="Proteomes" id="UP000437131"/>
    </source>
</evidence>
<gene>
    <name evidence="1" type="ORF">GGC33_09105</name>
</gene>
<comment type="caution">
    <text evidence="1">The sequence shown here is derived from an EMBL/GenBank/DDBJ whole genome shotgun (WGS) entry which is preliminary data.</text>
</comment>
<sequence>MSKLVVLNLGAGNLDNGFPNIIAQLRVNYYPTAIAESGASSFTGSCLKTDLRPPFGLTDPPDAETAVP</sequence>
<dbReference type="Proteomes" id="UP000437131">
    <property type="component" value="Unassembled WGS sequence"/>
</dbReference>
<proteinExistence type="predicted"/>
<feature type="non-terminal residue" evidence="1">
    <location>
        <position position="68"/>
    </location>
</feature>
<evidence type="ECO:0000313" key="1">
    <source>
        <dbReference type="EMBL" id="MTF39087.1"/>
    </source>
</evidence>